<dbReference type="CDD" id="cd07557">
    <property type="entry name" value="trimeric_dUTPase"/>
    <property type="match status" value="1"/>
</dbReference>
<dbReference type="EC" id="3.6.1.23" evidence="2"/>
<dbReference type="InterPro" id="IPR008181">
    <property type="entry name" value="dUTPase"/>
</dbReference>
<evidence type="ECO:0000313" key="6">
    <source>
        <dbReference type="EMBL" id="QBK90048.1"/>
    </source>
</evidence>
<keyword evidence="3" id="KW-0378">Hydrolase</keyword>
<reference evidence="6" key="1">
    <citation type="journal article" date="2019" name="MBio">
        <title>Virus Genomes from Deep Sea Sediments Expand the Ocean Megavirome and Support Independent Origins of Viral Gigantism.</title>
        <authorList>
            <person name="Backstrom D."/>
            <person name="Yutin N."/>
            <person name="Jorgensen S.L."/>
            <person name="Dharamshi J."/>
            <person name="Homa F."/>
            <person name="Zaremba-Niedwiedzka K."/>
            <person name="Spang A."/>
            <person name="Wolf Y.I."/>
            <person name="Koonin E.V."/>
            <person name="Ettema T.J."/>
        </authorList>
    </citation>
    <scope>NUCLEOTIDE SEQUENCE</scope>
</reference>
<dbReference type="PANTHER" id="PTHR11241">
    <property type="entry name" value="DEOXYURIDINE 5'-TRIPHOSPHATE NUCLEOTIDOHYDROLASE"/>
    <property type="match status" value="1"/>
</dbReference>
<dbReference type="InterPro" id="IPR036157">
    <property type="entry name" value="dUTPase-like_sf"/>
</dbReference>
<dbReference type="EMBL" id="MK500458">
    <property type="protein sequence ID" value="QBK90048.1"/>
    <property type="molecule type" value="Genomic_DNA"/>
</dbReference>
<comment type="similarity">
    <text evidence="1">Belongs to the dUTPase family.</text>
</comment>
<evidence type="ECO:0000256" key="2">
    <source>
        <dbReference type="ARBA" id="ARBA00012379"/>
    </source>
</evidence>
<accession>A0A481Z4R5</accession>
<dbReference type="Gene3D" id="2.70.40.10">
    <property type="match status" value="1"/>
</dbReference>
<dbReference type="PANTHER" id="PTHR11241:SF0">
    <property type="entry name" value="DEOXYURIDINE 5'-TRIPHOSPHATE NUCLEOTIDOHYDROLASE"/>
    <property type="match status" value="1"/>
</dbReference>
<dbReference type="SUPFAM" id="SSF51283">
    <property type="entry name" value="dUTPase-like"/>
    <property type="match status" value="1"/>
</dbReference>
<feature type="domain" description="dUTPase-like" evidence="5">
    <location>
        <begin position="86"/>
        <end position="167"/>
    </location>
</feature>
<evidence type="ECO:0000256" key="1">
    <source>
        <dbReference type="ARBA" id="ARBA00006581"/>
    </source>
</evidence>
<gene>
    <name evidence="6" type="ORF">LCPAC101_03330</name>
</gene>
<sequence length="167" mass="18871">MQTMSTYTLNIVTISSDDKDLYENHSFYNEGDSGLDLFCVTDQDIEPGLSRKIKLGIKCSMKKEKEHNDGIYRVPNKKLVKKMSYLLVPRSSISKTPLRMANSIGIIDSGYTGELMAMVDNHSDKVYSIKRGDRLFQVVRANLRPFSFKLVDELEKTERGDGGFGST</sequence>
<evidence type="ECO:0000256" key="4">
    <source>
        <dbReference type="ARBA" id="ARBA00023080"/>
    </source>
</evidence>
<dbReference type="GO" id="GO:0046081">
    <property type="term" value="P:dUTP catabolic process"/>
    <property type="evidence" value="ECO:0007669"/>
    <property type="project" value="InterPro"/>
</dbReference>
<dbReference type="GO" id="GO:0004170">
    <property type="term" value="F:dUTP diphosphatase activity"/>
    <property type="evidence" value="ECO:0007669"/>
    <property type="project" value="UniProtKB-EC"/>
</dbReference>
<name>A0A481Z4R5_9VIRU</name>
<evidence type="ECO:0000259" key="5">
    <source>
        <dbReference type="Pfam" id="PF00692"/>
    </source>
</evidence>
<keyword evidence="4" id="KW-0546">Nucleotide metabolism</keyword>
<dbReference type="InterPro" id="IPR033704">
    <property type="entry name" value="dUTPase_trimeric"/>
</dbReference>
<proteinExistence type="inferred from homology"/>
<dbReference type="GO" id="GO:0000287">
    <property type="term" value="F:magnesium ion binding"/>
    <property type="evidence" value="ECO:0007669"/>
    <property type="project" value="InterPro"/>
</dbReference>
<dbReference type="GO" id="GO:0006226">
    <property type="term" value="P:dUMP biosynthetic process"/>
    <property type="evidence" value="ECO:0007669"/>
    <property type="project" value="InterPro"/>
</dbReference>
<dbReference type="Pfam" id="PF00692">
    <property type="entry name" value="dUTPase"/>
    <property type="match status" value="1"/>
</dbReference>
<organism evidence="6">
    <name type="scientific">Pithovirus LCPAC101</name>
    <dbReference type="NCBI Taxonomy" id="2506586"/>
    <lineage>
        <taxon>Viruses</taxon>
        <taxon>Pithoviruses</taxon>
    </lineage>
</organism>
<dbReference type="InterPro" id="IPR029054">
    <property type="entry name" value="dUTPase-like"/>
</dbReference>
<evidence type="ECO:0000256" key="3">
    <source>
        <dbReference type="ARBA" id="ARBA00022801"/>
    </source>
</evidence>
<protein>
    <recommendedName>
        <fullName evidence="2">dUTP diphosphatase</fullName>
        <ecNumber evidence="2">3.6.1.23</ecNumber>
    </recommendedName>
</protein>